<feature type="region of interest" description="Disordered" evidence="2">
    <location>
        <begin position="603"/>
        <end position="832"/>
    </location>
</feature>
<gene>
    <name evidence="3" type="ORF">ONB1V03_LOCUS3637</name>
</gene>
<feature type="coiled-coil region" evidence="1">
    <location>
        <begin position="1798"/>
        <end position="1825"/>
    </location>
</feature>
<evidence type="ECO:0000313" key="4">
    <source>
        <dbReference type="Proteomes" id="UP000728032"/>
    </source>
</evidence>
<evidence type="ECO:0000256" key="1">
    <source>
        <dbReference type="SAM" id="Coils"/>
    </source>
</evidence>
<dbReference type="Proteomes" id="UP000728032">
    <property type="component" value="Unassembled WGS sequence"/>
</dbReference>
<dbReference type="GO" id="GO:0005737">
    <property type="term" value="C:cytoplasm"/>
    <property type="evidence" value="ECO:0007669"/>
    <property type="project" value="TreeGrafter"/>
</dbReference>
<feature type="compositionally biased region" description="Polar residues" evidence="2">
    <location>
        <begin position="608"/>
        <end position="641"/>
    </location>
</feature>
<dbReference type="PANTHER" id="PTHR19321:SF41">
    <property type="entry name" value="FASCETTO-RELATED"/>
    <property type="match status" value="1"/>
</dbReference>
<feature type="region of interest" description="Disordered" evidence="2">
    <location>
        <begin position="37"/>
        <end position="113"/>
    </location>
</feature>
<evidence type="ECO:0000313" key="3">
    <source>
        <dbReference type="EMBL" id="CAD7642528.1"/>
    </source>
</evidence>
<keyword evidence="1" id="KW-0175">Coiled coil</keyword>
<dbReference type="EMBL" id="OC915942">
    <property type="protein sequence ID" value="CAD7642528.1"/>
    <property type="molecule type" value="Genomic_DNA"/>
</dbReference>
<dbReference type="InterPro" id="IPR007145">
    <property type="entry name" value="MAP65_Ase1_PRC1"/>
</dbReference>
<feature type="compositionally biased region" description="Low complexity" evidence="2">
    <location>
        <begin position="739"/>
        <end position="750"/>
    </location>
</feature>
<feature type="compositionally biased region" description="Low complexity" evidence="2">
    <location>
        <begin position="818"/>
        <end position="829"/>
    </location>
</feature>
<name>A0A7R9LL74_9ACAR</name>
<dbReference type="OrthoDB" id="7668649at2759"/>
<proteinExistence type="predicted"/>
<protein>
    <submittedName>
        <fullName evidence="3">Uncharacterized protein</fullName>
    </submittedName>
</protein>
<dbReference type="PANTHER" id="PTHR19321">
    <property type="entry name" value="PROTEIN REGULATOR OF CYTOKINESIS 1 PRC1-RELATED"/>
    <property type="match status" value="1"/>
</dbReference>
<feature type="region of interest" description="Disordered" evidence="2">
    <location>
        <begin position="1993"/>
        <end position="2015"/>
    </location>
</feature>
<feature type="region of interest" description="Disordered" evidence="2">
    <location>
        <begin position="1850"/>
        <end position="1883"/>
    </location>
</feature>
<keyword evidence="4" id="KW-1185">Reference proteome</keyword>
<reference evidence="3" key="1">
    <citation type="submission" date="2020-11" db="EMBL/GenBank/DDBJ databases">
        <authorList>
            <person name="Tran Van P."/>
        </authorList>
    </citation>
    <scope>NUCLEOTIDE SEQUENCE</scope>
</reference>
<dbReference type="GO" id="GO:0008017">
    <property type="term" value="F:microtubule binding"/>
    <property type="evidence" value="ECO:0007669"/>
    <property type="project" value="InterPro"/>
</dbReference>
<dbReference type="GO" id="GO:1990023">
    <property type="term" value="C:mitotic spindle midzone"/>
    <property type="evidence" value="ECO:0007669"/>
    <property type="project" value="TreeGrafter"/>
</dbReference>
<evidence type="ECO:0000256" key="2">
    <source>
        <dbReference type="SAM" id="MobiDB-lite"/>
    </source>
</evidence>
<sequence>MNGSSLEVFVLMSDATHDRIPPQDSPITSVCGVESSEMLEKKGVSPLQCQSGGASGVSGGGGGGPASGAATAVNDTNNGLEPKRCSGSKGSTSVSSNSASSSGPNTPSDPMMAPLTATQDFVIIKSEDQMPPSVAANHCDSKSKLNVETQLRSNHMIDTKPNMNTLNASVNTCGNRDNAGMKCRDNIMSCGANGVLNGPLNGPLNGMNCMDNTSPHNLLNDDKLTSFPNEFGIRVPVPTGGNLSVPGDLPPFPLMSQPMNSRMRPRGPCGPPPAQGLRMPMNALHSQPHNNLHQMVANNQNMAPNQKSSMTMESQYMQQQSQIFVFNTQLANDAAEAVDNGSFPSIIEYHCGNPDTKRLLEKFPLKAPLNRNNCSPVWLNNMSQVKQGGRGLKPNMSTAQPMHPSLMKNSFGQPREAHPVSCTGPCNMQNSSGVTSGPGPGGGLPNNWSNNMNPMCSNPNASPNWSAPQQPMFAQNSEMNSNNVFTNSPVGANGPNGRGCVPFGANNFPPNPQMFNNSPNPGMGGPPQQSEIPDESLTLEQRQNREKKLALIRSMQQQLCPEMMEPSPMGHMIRMPAPNQPMNAPDFMNDPNNMYAMSESDPMANTDPHMNNMTPSRMIANPNNNTQTLSSMPPTSGTTPLEWQKANFMDDRRRKPPASGQGVHNTNNNSVPISHQSPLSQPSSTLNSPNPCISQSPGSRIPPPPYNQGIRSHSSPHPASPVTGSLPLSSPRMQSPVDGSGQQFTSGGQSRVSHTSPGPATPSADSNSSMSGAGVHWKQMTVSSAQNTIPSTTSSSAVKNSGRSQASTNAPNIRANTPSSIAPSSSPSSVKKLPNLMTQSQRAMGPDCSDLLINSMPNSGVDPNRPHHLNDVPLMGPTVATNCSSPFICNKPEAALMPVPSPQQIQYLNTFEGQELTIQKQPNTSLRDTDLISHASDLDIGFNNEFTNSCQPFVSNERLPNFPIMDGMNPRFASNAQNMSGNQFDLNPRFMTADNNQRFGGQVFDGQTPRMLNSHESQFRPQNMLCMPYGQMDNNLMRFNSPCDNIMPPRVRGPSDMVSNRFAHHSNDNMQSPQHFNPSMSGMNSSEQMNLMPFPGNQSSGAQCMSAVNSFNTQMESGFSSSPLQNLQKMTPPYDIGPPSKVDRMISNGALTHSHNPNGSMSSVSQTQRTNNFDPISSIQSMAAMGEPNVNNPMNGPNIMTGPSMNMSSIQMAANGPPPGPPNMVNFHTSMSSMQGIQQNMSGETINGGIQGQYPMGQMNPNMTGGPQTVNNTYVNATMSIQQLNIQNLPNHNFNPNLDPPPNMNVPQNLPISGGPPPGPPMQMMPTNTSAKMGSNFGPRMGGHTSGPNFAGQQMNANPRGMNPMAFQQQNPQMMRCSYNSPNIQIKPDAPNTIQYLPPRQQNPNVGVGPGGPGGGGNRPPSLMFLQRCEPPLTNLGNKLPTHNLQYFPNNSANNMNFTRPPNMNNMNISLTDKTSNNYYDFTHAGTQYGTTYTPVPTTPYAMTAQMYGTSVRSPYETGVEEWLLEEHNDMIADNHDIDDMSQMFGREVGADVEADTRAMVEKMTAVWLQMGLNTTEMADRMKEMREIHATANRNALKTESSALQRLIEYNDMKLIKINGILADLTLPSFTAPTDVSLKQIGRILVYKHNELEALKRERLNQLTKVRKELEEWYGKCYTSDVQRDKFQVFLDSTEFTEELLECHENELRRLRTYFQECEVMFDKLEEWHNHWDRYKELENKVNDPNKGSALWAEKREKNVIKKKLPKIENILKKFSKDRHQQNSEYFQVFGIPVKQYLENQKMEYQDMKENEKKVKQRLKHMDENGLTKGPKSTPVCGIVVRKTPVKRAFTPLSEGPNSDSNSKVRRMGAPLTPSRINNDINRHNNRPVVAQKPVPRARARNLEKQMNQMLENNVETSVLSINEDQFLAPLTERDNANSTFISCSQRPLTPDRRNVTKRREFKDKPMTRRMSRSCNDLSEAITKKMQISNTRHLATARSTPSSPQPKSSYGITPSRLPCPVNHDRLTPPVPSKRFINEFINDFPFIASNPSTSRLTTTITRVLAENDSND</sequence>
<feature type="region of interest" description="Disordered" evidence="2">
    <location>
        <begin position="1145"/>
        <end position="1172"/>
    </location>
</feature>
<feature type="compositionally biased region" description="Polar residues" evidence="2">
    <location>
        <begin position="1149"/>
        <end position="1172"/>
    </location>
</feature>
<dbReference type="GO" id="GO:0051256">
    <property type="term" value="P:mitotic spindle midzone assembly"/>
    <property type="evidence" value="ECO:0007669"/>
    <property type="project" value="TreeGrafter"/>
</dbReference>
<feature type="compositionally biased region" description="Polar residues" evidence="2">
    <location>
        <begin position="780"/>
        <end position="817"/>
    </location>
</feature>
<feature type="compositionally biased region" description="Low complexity" evidence="2">
    <location>
        <begin position="87"/>
        <end position="108"/>
    </location>
</feature>
<feature type="compositionally biased region" description="Gly residues" evidence="2">
    <location>
        <begin position="53"/>
        <end position="66"/>
    </location>
</feature>
<feature type="compositionally biased region" description="Polar residues" evidence="2">
    <location>
        <begin position="1993"/>
        <end position="2012"/>
    </location>
</feature>
<accession>A0A7R9LL74</accession>
<feature type="compositionally biased region" description="Polar residues" evidence="2">
    <location>
        <begin position="751"/>
        <end position="771"/>
    </location>
</feature>
<feature type="compositionally biased region" description="Polar residues" evidence="2">
    <location>
        <begin position="709"/>
        <end position="733"/>
    </location>
</feature>
<dbReference type="Gene3D" id="1.20.58.1520">
    <property type="match status" value="1"/>
</dbReference>
<dbReference type="Pfam" id="PF03999">
    <property type="entry name" value="MAP65_ASE1"/>
    <property type="match status" value="1"/>
</dbReference>
<feature type="compositionally biased region" description="Polar residues" evidence="2">
    <location>
        <begin position="662"/>
        <end position="698"/>
    </location>
</feature>
<dbReference type="EMBL" id="CAJPVJ010001117">
    <property type="protein sequence ID" value="CAG2164077.1"/>
    <property type="molecule type" value="Genomic_DNA"/>
</dbReference>
<organism evidence="3">
    <name type="scientific">Oppiella nova</name>
    <dbReference type="NCBI Taxonomy" id="334625"/>
    <lineage>
        <taxon>Eukaryota</taxon>
        <taxon>Metazoa</taxon>
        <taxon>Ecdysozoa</taxon>
        <taxon>Arthropoda</taxon>
        <taxon>Chelicerata</taxon>
        <taxon>Arachnida</taxon>
        <taxon>Acari</taxon>
        <taxon>Acariformes</taxon>
        <taxon>Sarcoptiformes</taxon>
        <taxon>Oribatida</taxon>
        <taxon>Brachypylina</taxon>
        <taxon>Oppioidea</taxon>
        <taxon>Oppiidae</taxon>
        <taxon>Oppiella</taxon>
    </lineage>
</organism>